<comment type="caution">
    <text evidence="1">The sequence shown here is derived from an EMBL/GenBank/DDBJ whole genome shotgun (WGS) entry which is preliminary data.</text>
</comment>
<name>A0A3N0YI75_ANAGA</name>
<dbReference type="AlphaFoldDB" id="A0A3N0YI75"/>
<dbReference type="Proteomes" id="UP000281406">
    <property type="component" value="Unassembled WGS sequence"/>
</dbReference>
<reference evidence="1 2" key="1">
    <citation type="submission" date="2018-10" db="EMBL/GenBank/DDBJ databases">
        <title>Genome assembly for a Yunnan-Guizhou Plateau 3E fish, Anabarilius grahami (Regan), and its evolutionary and genetic applications.</title>
        <authorList>
            <person name="Jiang W."/>
        </authorList>
    </citation>
    <scope>NUCLEOTIDE SEQUENCE [LARGE SCALE GENOMIC DNA]</scope>
    <source>
        <strain evidence="1">AG-KIZ</strain>
        <tissue evidence="1">Muscle</tissue>
    </source>
</reference>
<dbReference type="EMBL" id="RJVU01042532">
    <property type="protein sequence ID" value="ROL45939.1"/>
    <property type="molecule type" value="Genomic_DNA"/>
</dbReference>
<gene>
    <name evidence="1" type="ORF">DPX16_4753</name>
</gene>
<evidence type="ECO:0000313" key="1">
    <source>
        <dbReference type="EMBL" id="ROL45939.1"/>
    </source>
</evidence>
<protein>
    <submittedName>
        <fullName evidence="1">Uncharacterized protein</fullName>
    </submittedName>
</protein>
<evidence type="ECO:0000313" key="2">
    <source>
        <dbReference type="Proteomes" id="UP000281406"/>
    </source>
</evidence>
<organism evidence="1 2">
    <name type="scientific">Anabarilius grahami</name>
    <name type="common">Kanglang fish</name>
    <name type="synonym">Barilius grahami</name>
    <dbReference type="NCBI Taxonomy" id="495550"/>
    <lineage>
        <taxon>Eukaryota</taxon>
        <taxon>Metazoa</taxon>
        <taxon>Chordata</taxon>
        <taxon>Craniata</taxon>
        <taxon>Vertebrata</taxon>
        <taxon>Euteleostomi</taxon>
        <taxon>Actinopterygii</taxon>
        <taxon>Neopterygii</taxon>
        <taxon>Teleostei</taxon>
        <taxon>Ostariophysi</taxon>
        <taxon>Cypriniformes</taxon>
        <taxon>Xenocyprididae</taxon>
        <taxon>Xenocypridinae</taxon>
        <taxon>Xenocypridinae incertae sedis</taxon>
        <taxon>Anabarilius</taxon>
    </lineage>
</organism>
<proteinExistence type="predicted"/>
<keyword evidence="2" id="KW-1185">Reference proteome</keyword>
<dbReference type="OrthoDB" id="7326421at2759"/>
<accession>A0A3N0YI75</accession>
<sequence>MDILDDMGPIRHVESASESVRPSDHSDWLFSYCHLLIWKGISSYAGTEQTCYLAVDYRASVWCVRATLDPDAADVSQPLKARTHQANADELVATKADCGVGSRRQRLCPKLP</sequence>